<proteinExistence type="inferred from homology"/>
<dbReference type="GO" id="GO:0009767">
    <property type="term" value="P:photosynthetic electron transport chain"/>
    <property type="evidence" value="ECO:0007669"/>
    <property type="project" value="TreeGrafter"/>
</dbReference>
<evidence type="ECO:0000256" key="3">
    <source>
        <dbReference type="ARBA" id="ARBA00022531"/>
    </source>
</evidence>
<dbReference type="GO" id="GO:0019898">
    <property type="term" value="C:extrinsic component of membrane"/>
    <property type="evidence" value="ECO:0007669"/>
    <property type="project" value="InterPro"/>
</dbReference>
<comment type="function">
    <text evidence="10">Required for photosystem II assembly/stability and photoautotrophic growth under low light conditions.</text>
</comment>
<dbReference type="Pfam" id="PF05757">
    <property type="entry name" value="PsbQ"/>
    <property type="match status" value="1"/>
</dbReference>
<evidence type="ECO:0000313" key="14">
    <source>
        <dbReference type="Proteomes" id="UP000008694"/>
    </source>
</evidence>
<keyword evidence="2" id="KW-0150">Chloroplast</keyword>
<evidence type="ECO:0000313" key="13">
    <source>
        <dbReference type="EMBL" id="EFH46155.1"/>
    </source>
</evidence>
<sequence>MASIGGLHGASPAVLEGSLKINGSSRLNGPGRMAVAQRSRLVVRAQQSEETSRRSVIGLVAAGLAGGSFVQAVLADANPIKVGPPPPPSGGLPAGTDNSDQARDFALALKDRFYLQPLPPTEAAARAKESAKDIINVKPLIEKKAWPYVQNDLRSKASYLRYDLNTIISSKPKDEKKSLKELTTKLFDTIDNLDYAAKKKSPSQAEKYYAETVSALNEVLAKLG</sequence>
<reference evidence="14" key="1">
    <citation type="journal article" date="2011" name="Nat. Genet.">
        <title>The Arabidopsis lyrata genome sequence and the basis of rapid genome size change.</title>
        <authorList>
            <person name="Hu T.T."/>
            <person name="Pattyn P."/>
            <person name="Bakker E.G."/>
            <person name="Cao J."/>
            <person name="Cheng J.-F."/>
            <person name="Clark R.M."/>
            <person name="Fahlgren N."/>
            <person name="Fawcett J.A."/>
            <person name="Grimwood J."/>
            <person name="Gundlach H."/>
            <person name="Haberer G."/>
            <person name="Hollister J.D."/>
            <person name="Ossowski S."/>
            <person name="Ottilar R.P."/>
            <person name="Salamov A.A."/>
            <person name="Schneeberger K."/>
            <person name="Spannagl M."/>
            <person name="Wang X."/>
            <person name="Yang L."/>
            <person name="Nasrallah M.E."/>
            <person name="Bergelson J."/>
            <person name="Carrington J.C."/>
            <person name="Gaut B.S."/>
            <person name="Schmutz J."/>
            <person name="Mayer K.F.X."/>
            <person name="Van de Peer Y."/>
            <person name="Grigoriev I.V."/>
            <person name="Nordborg M."/>
            <person name="Weigel D."/>
            <person name="Guo Y.-L."/>
        </authorList>
    </citation>
    <scope>NUCLEOTIDE SEQUENCE [LARGE SCALE GENOMIC DNA]</scope>
    <source>
        <strain evidence="14">cv. MN47</strain>
    </source>
</reference>
<name>D7MEV3_ARALL</name>
<evidence type="ECO:0000256" key="8">
    <source>
        <dbReference type="ARBA" id="ARBA00023276"/>
    </source>
</evidence>
<dbReference type="Proteomes" id="UP000008694">
    <property type="component" value="Unassembled WGS sequence"/>
</dbReference>
<dbReference type="InterPro" id="IPR023222">
    <property type="entry name" value="PsbQ-like_dom_sf"/>
</dbReference>
<organism evidence="14">
    <name type="scientific">Arabidopsis lyrata subsp. lyrata</name>
    <name type="common">Lyre-leaved rock-cress</name>
    <dbReference type="NCBI Taxonomy" id="81972"/>
    <lineage>
        <taxon>Eukaryota</taxon>
        <taxon>Viridiplantae</taxon>
        <taxon>Streptophyta</taxon>
        <taxon>Embryophyta</taxon>
        <taxon>Tracheophyta</taxon>
        <taxon>Spermatophyta</taxon>
        <taxon>Magnoliopsida</taxon>
        <taxon>eudicotyledons</taxon>
        <taxon>Gunneridae</taxon>
        <taxon>Pentapetalae</taxon>
        <taxon>rosids</taxon>
        <taxon>malvids</taxon>
        <taxon>Brassicales</taxon>
        <taxon>Brassicaceae</taxon>
        <taxon>Camelineae</taxon>
        <taxon>Arabidopsis</taxon>
    </lineage>
</organism>
<evidence type="ECO:0000256" key="5">
    <source>
        <dbReference type="ARBA" id="ARBA00022946"/>
    </source>
</evidence>
<dbReference type="AlphaFoldDB" id="D7MEV3"/>
<evidence type="ECO:0000256" key="2">
    <source>
        <dbReference type="ARBA" id="ARBA00022528"/>
    </source>
</evidence>
<dbReference type="Gramene" id="fgenesh2_kg.7__2188__AT4G21280.2">
    <property type="protein sequence ID" value="fgenesh2_kg.7__2188__AT4G21280.2"/>
    <property type="gene ID" value="fgenesh2_kg.7__2188__AT4G21280.2"/>
</dbReference>
<evidence type="ECO:0000256" key="4">
    <source>
        <dbReference type="ARBA" id="ARBA00022640"/>
    </source>
</evidence>
<evidence type="ECO:0000256" key="7">
    <source>
        <dbReference type="ARBA" id="ARBA00023136"/>
    </source>
</evidence>
<keyword evidence="6" id="KW-0793">Thylakoid</keyword>
<evidence type="ECO:0000256" key="10">
    <source>
        <dbReference type="ARBA" id="ARBA00057912"/>
    </source>
</evidence>
<gene>
    <name evidence="13" type="ORF">ARALYDRAFT_492755</name>
</gene>
<dbReference type="HOGENOM" id="CLU_085524_0_0_1"/>
<dbReference type="GO" id="GO:0005509">
    <property type="term" value="F:calcium ion binding"/>
    <property type="evidence" value="ECO:0007669"/>
    <property type="project" value="InterPro"/>
</dbReference>
<keyword evidence="5" id="KW-0809">Transit peptide</keyword>
<dbReference type="GO" id="GO:0003729">
    <property type="term" value="F:mRNA binding"/>
    <property type="evidence" value="ECO:0007669"/>
    <property type="project" value="EnsemblPlants"/>
</dbReference>
<dbReference type="PANTHER" id="PTHR33399:SF3">
    <property type="entry name" value="OXYGEN-EVOLVING ENHANCER PROTEIN 3-1, CHLOROPLASTIC"/>
    <property type="match status" value="1"/>
</dbReference>
<protein>
    <recommendedName>
        <fullName evidence="11">16 kDa subunit of oxygen evolving system of photosystem II</fullName>
    </recommendedName>
    <alternativeName>
        <fullName evidence="12">OEC 16 kDa subunit</fullName>
    </alternativeName>
</protein>
<dbReference type="InterPro" id="IPR054099">
    <property type="entry name" value="PSII_PsbQ_pln"/>
</dbReference>
<evidence type="ECO:0000256" key="12">
    <source>
        <dbReference type="ARBA" id="ARBA00081835"/>
    </source>
</evidence>
<dbReference type="FunFam" id="1.20.120.290:FF:000001">
    <property type="entry name" value="Oxygen-evolving enhancer protein 3"/>
    <property type="match status" value="1"/>
</dbReference>
<keyword evidence="3" id="KW-0602">Photosynthesis</keyword>
<dbReference type="STRING" id="81972.D7MEV3"/>
<dbReference type="eggNOG" id="ENOG502QQF9">
    <property type="taxonomic scope" value="Eukaryota"/>
</dbReference>
<dbReference type="GO" id="GO:0009535">
    <property type="term" value="C:chloroplast thylakoid membrane"/>
    <property type="evidence" value="ECO:0007669"/>
    <property type="project" value="UniProtKB-SubCell"/>
</dbReference>
<dbReference type="PANTHER" id="PTHR33399">
    <property type="entry name" value="OXYGEN-EVOLVING ENHANCER PROTEIN 3-1, CHLOROPLASTIC"/>
    <property type="match status" value="1"/>
</dbReference>
<dbReference type="InterPro" id="IPR008797">
    <property type="entry name" value="PSII_PsbQ"/>
</dbReference>
<evidence type="ECO:0000256" key="1">
    <source>
        <dbReference type="ARBA" id="ARBA00004622"/>
    </source>
</evidence>
<dbReference type="EMBL" id="GL348719">
    <property type="protein sequence ID" value="EFH46155.1"/>
    <property type="molecule type" value="Genomic_DNA"/>
</dbReference>
<keyword evidence="14" id="KW-1185">Reference proteome</keyword>
<dbReference type="Gene3D" id="1.20.120.290">
    <property type="entry name" value="Oxygen-evolving enhancer protein 3 (PsbQ), four-helix up-down bundle"/>
    <property type="match status" value="1"/>
</dbReference>
<dbReference type="GO" id="GO:0009654">
    <property type="term" value="C:photosystem II oxygen evolving complex"/>
    <property type="evidence" value="ECO:0007669"/>
    <property type="project" value="InterPro"/>
</dbReference>
<evidence type="ECO:0000256" key="9">
    <source>
        <dbReference type="ARBA" id="ARBA00035649"/>
    </source>
</evidence>
<accession>D7MEV3</accession>
<evidence type="ECO:0000256" key="11">
    <source>
        <dbReference type="ARBA" id="ARBA00080910"/>
    </source>
</evidence>
<comment type="similarity">
    <text evidence="9">Belongs to the PsbQ family.</text>
</comment>
<comment type="subcellular location">
    <subcellularLocation>
        <location evidence="1">Plastid</location>
        <location evidence="1">Chloroplast thylakoid membrane</location>
        <topology evidence="1">Peripheral membrane protein</topology>
        <orientation evidence="1">Lumenal side</orientation>
    </subcellularLocation>
</comment>
<keyword evidence="8" id="KW-0604">Photosystem II</keyword>
<evidence type="ECO:0000256" key="6">
    <source>
        <dbReference type="ARBA" id="ARBA00023078"/>
    </source>
</evidence>
<keyword evidence="7" id="KW-0472">Membrane</keyword>
<dbReference type="SUPFAM" id="SSF101112">
    <property type="entry name" value="Oxygen-evolving enhancer protein 3"/>
    <property type="match status" value="1"/>
</dbReference>
<keyword evidence="4" id="KW-0934">Plastid</keyword>